<evidence type="ECO:0000313" key="2">
    <source>
        <dbReference type="EMBL" id="CAA9280178.1"/>
    </source>
</evidence>
<name>A0A6J4JJZ2_9PROT</name>
<gene>
    <name evidence="2" type="ORF">AVDCRST_MAG04-3668</name>
</gene>
<reference evidence="2" key="1">
    <citation type="submission" date="2020-02" db="EMBL/GenBank/DDBJ databases">
        <authorList>
            <person name="Meier V. D."/>
        </authorList>
    </citation>
    <scope>NUCLEOTIDE SEQUENCE</scope>
    <source>
        <strain evidence="2">AVDCRST_MAG04</strain>
    </source>
</reference>
<organism evidence="2">
    <name type="scientific">uncultured Acetobacteraceae bacterium</name>
    <dbReference type="NCBI Taxonomy" id="169975"/>
    <lineage>
        <taxon>Bacteria</taxon>
        <taxon>Pseudomonadati</taxon>
        <taxon>Pseudomonadota</taxon>
        <taxon>Alphaproteobacteria</taxon>
        <taxon>Acetobacterales</taxon>
        <taxon>Acetobacteraceae</taxon>
        <taxon>environmental samples</taxon>
    </lineage>
</organism>
<dbReference type="AlphaFoldDB" id="A0A6J4JJZ2"/>
<evidence type="ECO:0000256" key="1">
    <source>
        <dbReference type="SAM" id="MobiDB-lite"/>
    </source>
</evidence>
<feature type="region of interest" description="Disordered" evidence="1">
    <location>
        <begin position="1"/>
        <end position="31"/>
    </location>
</feature>
<dbReference type="EMBL" id="CADCTL010000270">
    <property type="protein sequence ID" value="CAA9280178.1"/>
    <property type="molecule type" value="Genomic_DNA"/>
</dbReference>
<sequence length="49" mass="5199">GGAPVERRDLRGRGHRHAVGGSVGRGAAPSKLHARRAEARCRWLAGSEI</sequence>
<feature type="non-terminal residue" evidence="2">
    <location>
        <position position="49"/>
    </location>
</feature>
<accession>A0A6J4JJZ2</accession>
<proteinExistence type="predicted"/>
<feature type="compositionally biased region" description="Basic and acidic residues" evidence="1">
    <location>
        <begin position="1"/>
        <end position="12"/>
    </location>
</feature>
<feature type="non-terminal residue" evidence="2">
    <location>
        <position position="1"/>
    </location>
</feature>
<protein>
    <submittedName>
        <fullName evidence="2">Uncharacterized protein</fullName>
    </submittedName>
</protein>